<sequence>MANNIQRSSRSVHLEKWYFKFICFDASSDFNIIIRGRYKKNKSGNDEEFVSDAVVELENLNTVEDFAGNIIILGSEINKEKMLTLGYSDEFIRMFQFGFPKTWVSILKYFWERVQFGDTKNIWFPANLTRPAKEEMEAYAKALQKQLSVSTQAISPHNVSSVVISSHDVSTEVINPHNISAEATSQLNGKEMFNQTPKRDSRHNQITTPTQGTNGISNTLNASILPNLFEDSYSGEAETSIVKARVNPRKHKITSSNENSPVCAAKRSKKSIRKKSIPKKSQLNKKHKGADSEVDSGALSTELSGGSAQSLSTQNFANESFGLSLLDERERCPMNLSCDSIFGEISQVVIDTDTKNAVFIVPSGVTIKGLKRDKKNEKPIAKRVIKEQEKGFDFQALAAKEMEYIKKKDLEEFSDCSDDSFI</sequence>
<proteinExistence type="predicted"/>
<evidence type="ECO:0000313" key="1">
    <source>
        <dbReference type="Proteomes" id="UP000095286"/>
    </source>
</evidence>
<dbReference type="WBParaSite" id="RSKR_0000328500.1">
    <property type="protein sequence ID" value="RSKR_0000328500.1"/>
    <property type="gene ID" value="RSKR_0000328500"/>
</dbReference>
<organism evidence="1 2">
    <name type="scientific">Rhabditophanes sp. KR3021</name>
    <dbReference type="NCBI Taxonomy" id="114890"/>
    <lineage>
        <taxon>Eukaryota</taxon>
        <taxon>Metazoa</taxon>
        <taxon>Ecdysozoa</taxon>
        <taxon>Nematoda</taxon>
        <taxon>Chromadorea</taxon>
        <taxon>Rhabditida</taxon>
        <taxon>Tylenchina</taxon>
        <taxon>Panagrolaimomorpha</taxon>
        <taxon>Strongyloidoidea</taxon>
        <taxon>Alloionematidae</taxon>
        <taxon>Rhabditophanes</taxon>
    </lineage>
</organism>
<name>A0AC35TR42_9BILA</name>
<evidence type="ECO:0000313" key="2">
    <source>
        <dbReference type="WBParaSite" id="RSKR_0000328500.1"/>
    </source>
</evidence>
<reference evidence="2" key="1">
    <citation type="submission" date="2016-11" db="UniProtKB">
        <authorList>
            <consortium name="WormBaseParasite"/>
        </authorList>
    </citation>
    <scope>IDENTIFICATION</scope>
    <source>
        <strain evidence="2">KR3021</strain>
    </source>
</reference>
<dbReference type="Proteomes" id="UP000095286">
    <property type="component" value="Unplaced"/>
</dbReference>
<protein>
    <submittedName>
        <fullName evidence="2">SANTA domain-containing protein</fullName>
    </submittedName>
</protein>
<accession>A0AC35TR42</accession>